<comment type="caution">
    <text evidence="2">The sequence shown here is derived from an EMBL/GenBank/DDBJ whole genome shotgun (WGS) entry which is preliminary data.</text>
</comment>
<proteinExistence type="predicted"/>
<accession>A0ABS7Z2Y1</accession>
<protein>
    <recommendedName>
        <fullName evidence="4">Collagen triple helix repeat-containing protein</fullName>
    </recommendedName>
</protein>
<dbReference type="Proteomes" id="UP001165302">
    <property type="component" value="Unassembled WGS sequence"/>
</dbReference>
<dbReference type="EMBL" id="JADEYP010000006">
    <property type="protein sequence ID" value="MCA5004538.1"/>
    <property type="molecule type" value="Genomic_DNA"/>
</dbReference>
<feature type="signal peptide" evidence="1">
    <location>
        <begin position="1"/>
        <end position="20"/>
    </location>
</feature>
<dbReference type="PANTHER" id="PTHR24637">
    <property type="entry name" value="COLLAGEN"/>
    <property type="match status" value="1"/>
</dbReference>
<name>A0ABS7Z2Y1_9SPHI</name>
<dbReference type="RefSeq" id="WP_225551925.1">
    <property type="nucleotide sequence ID" value="NZ_JADEYP010000006.1"/>
</dbReference>
<gene>
    <name evidence="2" type="ORF">IPZ78_05140</name>
</gene>
<dbReference type="PROSITE" id="PS51257">
    <property type="entry name" value="PROKAR_LIPOPROTEIN"/>
    <property type="match status" value="1"/>
</dbReference>
<evidence type="ECO:0000313" key="3">
    <source>
        <dbReference type="Proteomes" id="UP001165302"/>
    </source>
</evidence>
<evidence type="ECO:0000256" key="1">
    <source>
        <dbReference type="SAM" id="SignalP"/>
    </source>
</evidence>
<sequence>MKRFRLLLLCMYIIIIYACTKEGVVGPQGEDGVAGSKIYNGNTMPSTSIGVAGDYYFDTSSSDFYGPKSIDGWGNPINLKGAIGATGSTGSVGATGADGKDGSKIIATTGSPSMSVGNVGDFYIDLSTSNLYGPKITSSWGTPVNLKGANGANGTKILNGTTIPDNELGAVGDYYFQTNTANLYGPKTGAGWGTPIRLIGATGENGSNGNNGTNGKTILNGTTVPVSTIGTIDDFYYRTNTGDFYGPKTALGWGVATNLKGTNGKDGAPGSQILSGTAAPDTSLGRIGDFYFRIATSDFYGPKTATSWGSPVRLKGATGSNGSNGAPGSKILNGSRSPVDTVGIAGDYYINISTGDLHGPKGTNSWGMPIMNLRSSESSTKVYYSPWYSGGLSGNSPINYIRIPSLALTSGVFNTGQVLVYEKYDNHGTQEIRLLGAEIYTGGRDAQVYFKFSIGYIDIQTKYGATLNGNEYRYIIIPGNTLDPDITHLQSFQRGVKIDYNIAKTLFNILD</sequence>
<organism evidence="2 3">
    <name type="scientific">Sphingobacterium bovistauri</name>
    <dbReference type="NCBI Taxonomy" id="2781959"/>
    <lineage>
        <taxon>Bacteria</taxon>
        <taxon>Pseudomonadati</taxon>
        <taxon>Bacteroidota</taxon>
        <taxon>Sphingobacteriia</taxon>
        <taxon>Sphingobacteriales</taxon>
        <taxon>Sphingobacteriaceae</taxon>
        <taxon>Sphingobacterium</taxon>
    </lineage>
</organism>
<evidence type="ECO:0000313" key="2">
    <source>
        <dbReference type="EMBL" id="MCA5004538.1"/>
    </source>
</evidence>
<feature type="chain" id="PRO_5045600957" description="Collagen triple helix repeat-containing protein" evidence="1">
    <location>
        <begin position="21"/>
        <end position="511"/>
    </location>
</feature>
<evidence type="ECO:0008006" key="4">
    <source>
        <dbReference type="Google" id="ProtNLM"/>
    </source>
</evidence>
<reference evidence="2" key="1">
    <citation type="submission" date="2020-10" db="EMBL/GenBank/DDBJ databases">
        <authorList>
            <person name="Lu T."/>
            <person name="Wang Q."/>
            <person name="Han X."/>
        </authorList>
    </citation>
    <scope>NUCLEOTIDE SEQUENCE</scope>
    <source>
        <strain evidence="2">WQ 366</strain>
    </source>
</reference>
<keyword evidence="1" id="KW-0732">Signal</keyword>
<keyword evidence="3" id="KW-1185">Reference proteome</keyword>